<evidence type="ECO:0000313" key="5">
    <source>
        <dbReference type="Proteomes" id="UP000053317"/>
    </source>
</evidence>
<feature type="compositionally biased region" description="Basic and acidic residues" evidence="2">
    <location>
        <begin position="296"/>
        <end position="307"/>
    </location>
</feature>
<name>A0A0G2GY27_PHACM</name>
<accession>A0A0G2GY27</accession>
<dbReference type="Proteomes" id="UP000053317">
    <property type="component" value="Unassembled WGS sequence"/>
</dbReference>
<feature type="region of interest" description="Disordered" evidence="2">
    <location>
        <begin position="264"/>
        <end position="315"/>
    </location>
</feature>
<evidence type="ECO:0000256" key="2">
    <source>
        <dbReference type="SAM" id="MobiDB-lite"/>
    </source>
</evidence>
<dbReference type="AlphaFoldDB" id="A0A0G2GY27"/>
<keyword evidence="3" id="KW-1133">Transmembrane helix</keyword>
<proteinExistence type="predicted"/>
<feature type="transmembrane region" description="Helical" evidence="3">
    <location>
        <begin position="523"/>
        <end position="543"/>
    </location>
</feature>
<organism evidence="4 5">
    <name type="scientific">Phaeomoniella chlamydospora</name>
    <name type="common">Phaeoacremonium chlamydosporum</name>
    <dbReference type="NCBI Taxonomy" id="158046"/>
    <lineage>
        <taxon>Eukaryota</taxon>
        <taxon>Fungi</taxon>
        <taxon>Dikarya</taxon>
        <taxon>Ascomycota</taxon>
        <taxon>Pezizomycotina</taxon>
        <taxon>Eurotiomycetes</taxon>
        <taxon>Chaetothyriomycetidae</taxon>
        <taxon>Phaeomoniellales</taxon>
        <taxon>Phaeomoniellaceae</taxon>
        <taxon>Phaeomoniella</taxon>
    </lineage>
</organism>
<dbReference type="EMBL" id="LCWF01000084">
    <property type="protein sequence ID" value="KKY21550.1"/>
    <property type="molecule type" value="Genomic_DNA"/>
</dbReference>
<comment type="caution">
    <text evidence="4">The sequence shown here is derived from an EMBL/GenBank/DDBJ whole genome shotgun (WGS) entry which is preliminary data.</text>
</comment>
<keyword evidence="3" id="KW-0812">Transmembrane</keyword>
<evidence type="ECO:0000256" key="3">
    <source>
        <dbReference type="SAM" id="Phobius"/>
    </source>
</evidence>
<dbReference type="PANTHER" id="PTHR42032">
    <property type="entry name" value="YALI0E30679P"/>
    <property type="match status" value="1"/>
</dbReference>
<reference evidence="4 5" key="2">
    <citation type="submission" date="2015-05" db="EMBL/GenBank/DDBJ databases">
        <authorList>
            <person name="Morales-Cruz A."/>
            <person name="Amrine K.C."/>
            <person name="Cantu D."/>
        </authorList>
    </citation>
    <scope>NUCLEOTIDE SEQUENCE [LARGE SCALE GENOMIC DNA]</scope>
    <source>
        <strain evidence="4">UCRPC4</strain>
    </source>
</reference>
<gene>
    <name evidence="4" type="ORF">UCRPC4_g03654</name>
</gene>
<dbReference type="PANTHER" id="PTHR42032:SF1">
    <property type="entry name" value="YALI0E30679P"/>
    <property type="match status" value="1"/>
</dbReference>
<keyword evidence="3" id="KW-0472">Membrane</keyword>
<evidence type="ECO:0000256" key="1">
    <source>
        <dbReference type="SAM" id="Coils"/>
    </source>
</evidence>
<feature type="compositionally biased region" description="Polar residues" evidence="2">
    <location>
        <begin position="568"/>
        <end position="583"/>
    </location>
</feature>
<protein>
    <submittedName>
        <fullName evidence="4">Uncharacterized protein</fullName>
    </submittedName>
</protein>
<dbReference type="OrthoDB" id="5422510at2759"/>
<feature type="compositionally biased region" description="Polar residues" evidence="2">
    <location>
        <begin position="438"/>
        <end position="454"/>
    </location>
</feature>
<reference evidence="4 5" key="1">
    <citation type="submission" date="2015-05" db="EMBL/GenBank/DDBJ databases">
        <title>Distinctive expansion of gene families associated with plant cell wall degradation and secondary metabolism in the genomes of grapevine trunk pathogens.</title>
        <authorList>
            <person name="Lawrence D.P."/>
            <person name="Travadon R."/>
            <person name="Rolshausen P.E."/>
            <person name="Baumgartner K."/>
        </authorList>
    </citation>
    <scope>NUCLEOTIDE SEQUENCE [LARGE SCALE GENOMIC DNA]</scope>
    <source>
        <strain evidence="4">UCRPC4</strain>
    </source>
</reference>
<feature type="region of interest" description="Disordered" evidence="2">
    <location>
        <begin position="568"/>
        <end position="603"/>
    </location>
</feature>
<keyword evidence="1" id="KW-0175">Coiled coil</keyword>
<feature type="compositionally biased region" description="Acidic residues" evidence="2">
    <location>
        <begin position="273"/>
        <end position="284"/>
    </location>
</feature>
<keyword evidence="5" id="KW-1185">Reference proteome</keyword>
<evidence type="ECO:0000313" key="4">
    <source>
        <dbReference type="EMBL" id="KKY21550.1"/>
    </source>
</evidence>
<feature type="region of interest" description="Disordered" evidence="2">
    <location>
        <begin position="104"/>
        <end position="143"/>
    </location>
</feature>
<feature type="region of interest" description="Disordered" evidence="2">
    <location>
        <begin position="438"/>
        <end position="457"/>
    </location>
</feature>
<feature type="coiled-coil region" evidence="1">
    <location>
        <begin position="463"/>
        <end position="515"/>
    </location>
</feature>
<sequence length="626" mass="68336">MAGPSCAISIPPVVVYTKNIEEHTARPICQVTSRDDDDYDPSTTPKVQYYAAPSLYVVGFSAAERESNSEELSSLVLQCPWTFSLQKKYTSAPCYCGKRTDTAAKQADMASKQSPPALDSRRKSSSPTPLPPPPAAASTGLRHRPLSRAATFAETRPLKERRSSVFSDLSDTRKAFKESTDDIFLPRAKQIPDSVSADHETSNWQSIPLGLALLPAVAGILFEGGSAVVTDITLLSLAAVFLNWSVRIPWDLYHSAQSIKKPDHPYPPMFDPILEEDEKEDSDDPALASSQELPVPEDRKQSHEKQIKPNSPAAEAAQKELQAHELLAFLSCFVAPIAAAWLLHAIRSQLSRPSEGLVSNYNLTVFLLAAEIRPLRHLLKMIASRTLHLQKFVNPESMSESSKPSSDELIDLAHRIEELETHIANSAIQAEKAASANIATATTDESKSTPSSPMATADLTTTTDAMQSDLSALNRAVRRYEKRLALLSLQSDTRIQDLESKLQDAIVLAAAAQRSVEKQQSPLYFIAILINWAAAAIVLPLRLTWTIVTMPIGWAEKILKTIIGEKGSSTKGNGRSGMYSSGISKPRDREGRMKYKLGGGRGSGGSGLGTGRIFVQDIKLKLKIKQ</sequence>